<accession>A0AAN1QP76</accession>
<evidence type="ECO:0000259" key="8">
    <source>
        <dbReference type="Pfam" id="PF17676"/>
    </source>
</evidence>
<feature type="active site" description="Charge relay system" evidence="6">
    <location>
        <position position="272"/>
    </location>
</feature>
<dbReference type="Pfam" id="PF17676">
    <property type="entry name" value="Peptidase_S66C"/>
    <property type="match status" value="1"/>
</dbReference>
<evidence type="ECO:0000256" key="2">
    <source>
        <dbReference type="ARBA" id="ARBA00022645"/>
    </source>
</evidence>
<comment type="similarity">
    <text evidence="1">Belongs to the peptidase S66 family.</text>
</comment>
<dbReference type="PIRSF" id="PIRSF028757">
    <property type="entry name" value="LD-carboxypeptidase"/>
    <property type="match status" value="1"/>
</dbReference>
<keyword evidence="2" id="KW-0121">Carboxypeptidase</keyword>
<evidence type="ECO:0000256" key="5">
    <source>
        <dbReference type="ARBA" id="ARBA00022825"/>
    </source>
</evidence>
<dbReference type="PANTHER" id="PTHR30237">
    <property type="entry name" value="MURAMOYLTETRAPEPTIDE CARBOXYPEPTIDASE"/>
    <property type="match status" value="1"/>
</dbReference>
<dbReference type="InterPro" id="IPR040449">
    <property type="entry name" value="Peptidase_S66_N"/>
</dbReference>
<dbReference type="SUPFAM" id="SSF141986">
    <property type="entry name" value="LD-carboxypeptidase A C-terminal domain-like"/>
    <property type="match status" value="1"/>
</dbReference>
<proteinExistence type="inferred from homology"/>
<evidence type="ECO:0000259" key="7">
    <source>
        <dbReference type="Pfam" id="PF02016"/>
    </source>
</evidence>
<dbReference type="Pfam" id="PF02016">
    <property type="entry name" value="Peptidase_S66"/>
    <property type="match status" value="1"/>
</dbReference>
<dbReference type="GO" id="GO:0006508">
    <property type="term" value="P:proteolysis"/>
    <property type="evidence" value="ECO:0007669"/>
    <property type="project" value="UniProtKB-KW"/>
</dbReference>
<dbReference type="InterPro" id="IPR027461">
    <property type="entry name" value="Carboxypeptidase_A_C_sf"/>
</dbReference>
<keyword evidence="4" id="KW-0378">Hydrolase</keyword>
<evidence type="ECO:0000256" key="6">
    <source>
        <dbReference type="PIRSR" id="PIRSR028757-1"/>
    </source>
</evidence>
<organism evidence="9 10">
    <name type="scientific">Synechococcus elongatus PCC 11801</name>
    <dbReference type="NCBI Taxonomy" id="2219813"/>
    <lineage>
        <taxon>Bacteria</taxon>
        <taxon>Bacillati</taxon>
        <taxon>Cyanobacteriota</taxon>
        <taxon>Cyanophyceae</taxon>
        <taxon>Synechococcales</taxon>
        <taxon>Synechococcaceae</taxon>
        <taxon>Synechococcus</taxon>
    </lineage>
</organism>
<gene>
    <name evidence="9" type="ORF">DOP62_08980</name>
</gene>
<feature type="domain" description="LD-carboxypeptidase C-terminal" evidence="8">
    <location>
        <begin position="171"/>
        <end position="285"/>
    </location>
</feature>
<keyword evidence="5" id="KW-0720">Serine protease</keyword>
<dbReference type="Gene3D" id="3.40.50.10740">
    <property type="entry name" value="Class I glutamine amidotransferase-like"/>
    <property type="match status" value="1"/>
</dbReference>
<evidence type="ECO:0000256" key="3">
    <source>
        <dbReference type="ARBA" id="ARBA00022670"/>
    </source>
</evidence>
<evidence type="ECO:0000256" key="1">
    <source>
        <dbReference type="ARBA" id="ARBA00010233"/>
    </source>
</evidence>
<sequence>MTSVWPEPLQPGDRLLAIAPSGCLRELDALQAALELWRQAGFQIDLAPHWQEQQGYLAGSDRDRLADLKAGWLDPHYRGLVCIRGGWGAARLLEGWDDWPTPPEPKWLIGFSDITTLLWTLTRQQRGAVHAPVLTTLAAEPPRSLQRLWDCLQGKPLEPLAGSVWVPGTAEGPIYPANLTVATHLLGTPWLPDLRGAILAIEDVSEQPYRLDRLLTQWRLSGQLQHLAGIAVGRFSQCDPPSDRPSFSVEAVLRDRLSDLGIPVLADLPFGHDGENAALPVWAIAQIQGDRLQIDWPAASQE</sequence>
<evidence type="ECO:0000313" key="10">
    <source>
        <dbReference type="Proteomes" id="UP000267249"/>
    </source>
</evidence>
<feature type="active site" description="Nucleophile" evidence="6">
    <location>
        <position position="112"/>
    </location>
</feature>
<feature type="active site" description="Charge relay system" evidence="6">
    <location>
        <position position="202"/>
    </location>
</feature>
<dbReference type="InterPro" id="IPR040921">
    <property type="entry name" value="Peptidase_S66C"/>
</dbReference>
<dbReference type="GO" id="GO:0008236">
    <property type="term" value="F:serine-type peptidase activity"/>
    <property type="evidence" value="ECO:0007669"/>
    <property type="project" value="UniProtKB-KW"/>
</dbReference>
<dbReference type="RefSeq" id="WP_208673109.1">
    <property type="nucleotide sequence ID" value="NZ_CP030139.2"/>
</dbReference>
<dbReference type="AlphaFoldDB" id="A0AAN1QP76"/>
<name>A0AAN1QP76_SYNEL</name>
<dbReference type="Gene3D" id="3.50.30.60">
    <property type="entry name" value="LD-carboxypeptidase A C-terminal domain-like"/>
    <property type="match status" value="1"/>
</dbReference>
<dbReference type="InterPro" id="IPR029062">
    <property type="entry name" value="Class_I_gatase-like"/>
</dbReference>
<dbReference type="InterPro" id="IPR003507">
    <property type="entry name" value="S66_fam"/>
</dbReference>
<dbReference type="EMBL" id="CP030139">
    <property type="protein sequence ID" value="AZB72831.1"/>
    <property type="molecule type" value="Genomic_DNA"/>
</dbReference>
<dbReference type="InterPro" id="IPR027478">
    <property type="entry name" value="LdcA_N"/>
</dbReference>
<evidence type="ECO:0000313" key="9">
    <source>
        <dbReference type="EMBL" id="AZB72831.1"/>
    </source>
</evidence>
<dbReference type="PANTHER" id="PTHR30237:SF2">
    <property type="entry name" value="MUREIN TETRAPEPTIDE CARBOXYPEPTIDASE"/>
    <property type="match status" value="1"/>
</dbReference>
<protein>
    <submittedName>
        <fullName evidence="9">LD-carboxypeptidase</fullName>
    </submittedName>
</protein>
<dbReference type="SUPFAM" id="SSF52317">
    <property type="entry name" value="Class I glutamine amidotransferase-like"/>
    <property type="match status" value="1"/>
</dbReference>
<keyword evidence="3" id="KW-0645">Protease</keyword>
<reference evidence="9 10" key="1">
    <citation type="journal article" date="2018" name="Sci. Rep.">
        <title>Genome Features and Biochemical Characteristics of a Robust, Fast Growing and Naturally Transformable Cyanobacterium Synechococcus elongatus PCC 11801 Isolated from India.</title>
        <authorList>
            <person name="Jaiswal D."/>
            <person name="Sengupta A."/>
            <person name="Sohoni S."/>
            <person name="Sengupta S."/>
            <person name="Phadnavis A.G."/>
            <person name="Pakrasi H.B."/>
            <person name="Wangikar P.P."/>
        </authorList>
    </citation>
    <scope>NUCLEOTIDE SEQUENCE [LARGE SCALE GENOMIC DNA]</scope>
    <source>
        <strain evidence="9 10">PCC 11801</strain>
    </source>
</reference>
<dbReference type="CDD" id="cd07025">
    <property type="entry name" value="Peptidase_S66"/>
    <property type="match status" value="1"/>
</dbReference>
<dbReference type="GO" id="GO:0004180">
    <property type="term" value="F:carboxypeptidase activity"/>
    <property type="evidence" value="ECO:0007669"/>
    <property type="project" value="UniProtKB-KW"/>
</dbReference>
<dbReference type="Proteomes" id="UP000267249">
    <property type="component" value="Chromosome"/>
</dbReference>
<evidence type="ECO:0000256" key="4">
    <source>
        <dbReference type="ARBA" id="ARBA00022801"/>
    </source>
</evidence>
<feature type="domain" description="LD-carboxypeptidase N-terminal" evidence="7">
    <location>
        <begin position="18"/>
        <end position="124"/>
    </location>
</feature>